<protein>
    <submittedName>
        <fullName evidence="1">Uncharacterized protein</fullName>
    </submittedName>
</protein>
<sequence length="119" mass="13105">MGPPAPLTPSLEEQQEIKRNAAKSIIALIPEVVPHSYYATNDEEVIVDQLEADLLSPFGDQYLNKHLVYGLVELILVKLIPELGEQSITDLLAERGVVLGEDTVGQQNELGDDDVIQEQ</sequence>
<evidence type="ECO:0000313" key="2">
    <source>
        <dbReference type="Proteomes" id="UP001172386"/>
    </source>
</evidence>
<reference evidence="1" key="1">
    <citation type="submission" date="2022-10" db="EMBL/GenBank/DDBJ databases">
        <title>Culturing micro-colonial fungi from biological soil crusts in the Mojave desert and describing Neophaeococcomyces mojavensis, and introducing the new genera and species Taxawa tesnikishii.</title>
        <authorList>
            <person name="Kurbessoian T."/>
            <person name="Stajich J.E."/>
        </authorList>
    </citation>
    <scope>NUCLEOTIDE SEQUENCE</scope>
    <source>
        <strain evidence="1">JES_112</strain>
    </source>
</reference>
<dbReference type="EMBL" id="JAPDRQ010000169">
    <property type="protein sequence ID" value="KAJ9653052.1"/>
    <property type="molecule type" value="Genomic_DNA"/>
</dbReference>
<accession>A0ACC2ZZC0</accession>
<dbReference type="Proteomes" id="UP001172386">
    <property type="component" value="Unassembled WGS sequence"/>
</dbReference>
<evidence type="ECO:0000313" key="1">
    <source>
        <dbReference type="EMBL" id="KAJ9653052.1"/>
    </source>
</evidence>
<name>A0ACC2ZZC0_9EURO</name>
<organism evidence="1 2">
    <name type="scientific">Neophaeococcomyces mojaviensis</name>
    <dbReference type="NCBI Taxonomy" id="3383035"/>
    <lineage>
        <taxon>Eukaryota</taxon>
        <taxon>Fungi</taxon>
        <taxon>Dikarya</taxon>
        <taxon>Ascomycota</taxon>
        <taxon>Pezizomycotina</taxon>
        <taxon>Eurotiomycetes</taxon>
        <taxon>Chaetothyriomycetidae</taxon>
        <taxon>Chaetothyriales</taxon>
        <taxon>Chaetothyriales incertae sedis</taxon>
        <taxon>Neophaeococcomyces</taxon>
    </lineage>
</organism>
<comment type="caution">
    <text evidence="1">The sequence shown here is derived from an EMBL/GenBank/DDBJ whole genome shotgun (WGS) entry which is preliminary data.</text>
</comment>
<keyword evidence="2" id="KW-1185">Reference proteome</keyword>
<gene>
    <name evidence="1" type="ORF">H2198_007714</name>
</gene>
<proteinExistence type="predicted"/>